<dbReference type="InterPro" id="IPR003226">
    <property type="entry name" value="MYG1_exonuclease"/>
</dbReference>
<gene>
    <name evidence="2" type="ORF">BN980_GECA02s02463g</name>
</gene>
<evidence type="ECO:0000313" key="2">
    <source>
        <dbReference type="EMBL" id="CDO51882.1"/>
    </source>
</evidence>
<dbReference type="Pfam" id="PF03690">
    <property type="entry name" value="MYG1_exonuc"/>
    <property type="match status" value="1"/>
</dbReference>
<sequence length="364" mass="40055">MSSPVPTKKQKTTMSPVIATHSGQFHADEALAVFMLKQLPKYADASVLRTRDLTILNSDAVDIVVDVSAKYDGVKYFDHHQREFVDTLGLEGTHDTIRLSSAGLVYKHFGKDVIKHILLSQGAEEISEAEITADLLDTLYVKTYANFVEAIDANDNGISVYDKTELETISPPKYKDFAITLPAVVSRLNPRPAQVAAKGDEFVDAQFAKASELMGLAFVDQVLQLALSWYPAKQHVIKAFAPETRKALDPKGRILFFADQVNWKAHLEEVEQQAAQDPAAEGLEPVLYVVYLAGPNDWRVQAVEKATFVSRKALPEPWRGVRDEALSELSGVPGCTFVHASGFIGGNKTKEGALELAKKAADWE</sequence>
<evidence type="ECO:0000313" key="3">
    <source>
        <dbReference type="Proteomes" id="UP000242525"/>
    </source>
</evidence>
<evidence type="ECO:0008006" key="4">
    <source>
        <dbReference type="Google" id="ProtNLM"/>
    </source>
</evidence>
<protein>
    <recommendedName>
        <fullName evidence="4">Metal-dependent protein hydrolase</fullName>
    </recommendedName>
</protein>
<dbReference type="STRING" id="1173061.A0A0J9X554"/>
<dbReference type="AlphaFoldDB" id="A0A0J9X554"/>
<reference evidence="2" key="1">
    <citation type="submission" date="2014-03" db="EMBL/GenBank/DDBJ databases">
        <authorList>
            <person name="Casaregola S."/>
        </authorList>
    </citation>
    <scope>NUCLEOTIDE SEQUENCE [LARGE SCALE GENOMIC DNA]</scope>
    <source>
        <strain evidence="2">CLIB 918</strain>
    </source>
</reference>
<dbReference type="Proteomes" id="UP000242525">
    <property type="component" value="Unassembled WGS sequence"/>
</dbReference>
<comment type="similarity">
    <text evidence="1">Belongs to the MYG1 family.</text>
</comment>
<keyword evidence="3" id="KW-1185">Reference proteome</keyword>
<dbReference type="PANTHER" id="PTHR11215">
    <property type="entry name" value="METAL DEPENDENT HYDROLASE - RELATED"/>
    <property type="match status" value="1"/>
</dbReference>
<comment type="caution">
    <text evidence="2">The sequence shown here is derived from an EMBL/GenBank/DDBJ whole genome shotgun (WGS) entry which is preliminary data.</text>
</comment>
<dbReference type="GO" id="GO:0005634">
    <property type="term" value="C:nucleus"/>
    <property type="evidence" value="ECO:0007669"/>
    <property type="project" value="TreeGrafter"/>
</dbReference>
<proteinExistence type="inferred from homology"/>
<dbReference type="EMBL" id="CCBN010000002">
    <property type="protein sequence ID" value="CDO51882.1"/>
    <property type="molecule type" value="Genomic_DNA"/>
</dbReference>
<evidence type="ECO:0000256" key="1">
    <source>
        <dbReference type="ARBA" id="ARBA00010105"/>
    </source>
</evidence>
<dbReference type="OrthoDB" id="10265310at2759"/>
<dbReference type="GO" id="GO:0005737">
    <property type="term" value="C:cytoplasm"/>
    <property type="evidence" value="ECO:0007669"/>
    <property type="project" value="TreeGrafter"/>
</dbReference>
<organism evidence="2 3">
    <name type="scientific">Geotrichum candidum</name>
    <name type="common">Oospora lactis</name>
    <name type="synonym">Dipodascus geotrichum</name>
    <dbReference type="NCBI Taxonomy" id="1173061"/>
    <lineage>
        <taxon>Eukaryota</taxon>
        <taxon>Fungi</taxon>
        <taxon>Dikarya</taxon>
        <taxon>Ascomycota</taxon>
        <taxon>Saccharomycotina</taxon>
        <taxon>Dipodascomycetes</taxon>
        <taxon>Dipodascales</taxon>
        <taxon>Dipodascaceae</taxon>
        <taxon>Geotrichum</taxon>
    </lineage>
</organism>
<dbReference type="PANTHER" id="PTHR11215:SF1">
    <property type="entry name" value="MYG1 EXONUCLEASE"/>
    <property type="match status" value="1"/>
</dbReference>
<accession>A0A0J9X554</accession>
<name>A0A0J9X554_GEOCN</name>